<evidence type="ECO:0000313" key="6">
    <source>
        <dbReference type="Proteomes" id="UP000076623"/>
    </source>
</evidence>
<keyword evidence="1 4" id="KW-0963">Cytoplasm</keyword>
<gene>
    <name evidence="4" type="primary">fliW</name>
    <name evidence="5" type="ORF">ABE65_018065</name>
</gene>
<keyword evidence="6" id="KW-1185">Reference proteome</keyword>
<dbReference type="PANTHER" id="PTHR39190">
    <property type="entry name" value="FLAGELLAR ASSEMBLY FACTOR FLIW"/>
    <property type="match status" value="1"/>
</dbReference>
<dbReference type="NCBIfam" id="NF009793">
    <property type="entry name" value="PRK13285.1-1"/>
    <property type="match status" value="1"/>
</dbReference>
<evidence type="ECO:0000313" key="5">
    <source>
        <dbReference type="EMBL" id="ANC78598.1"/>
    </source>
</evidence>
<comment type="similarity">
    <text evidence="4">Belongs to the FliW family.</text>
</comment>
<evidence type="ECO:0000256" key="4">
    <source>
        <dbReference type="HAMAP-Rule" id="MF_01185"/>
    </source>
</evidence>
<comment type="function">
    <text evidence="4">Acts as an anti-CsrA protein, binds CsrA and prevents it from repressing translation of its target genes, one of which is flagellin. Binds to flagellin and participates in the assembly of the flagellum.</text>
</comment>
<dbReference type="STRING" id="1221500.ABE65_018065"/>
<dbReference type="InterPro" id="IPR003775">
    <property type="entry name" value="Flagellar_assembly_factor_FliW"/>
</dbReference>
<evidence type="ECO:0000256" key="2">
    <source>
        <dbReference type="ARBA" id="ARBA00022795"/>
    </source>
</evidence>
<dbReference type="SUPFAM" id="SSF141457">
    <property type="entry name" value="BH3618-like"/>
    <property type="match status" value="1"/>
</dbReference>
<sequence>MILHTKFEEIIEISEEDILHFEQGLPGFEDEKQFVLLPMEGTPFSTLQSVSTKELAFFTTNPFLFFTDYDFELVESVQKQLKIKEESDVLVQVILTIQEPLEKSTGNLQAPVVLNVKENLAKQVILTDNKYRTRHELLETSIVGQEG</sequence>
<evidence type="ECO:0000256" key="3">
    <source>
        <dbReference type="ARBA" id="ARBA00022845"/>
    </source>
</evidence>
<keyword evidence="2 4" id="KW-1005">Bacterial flagellum biogenesis</keyword>
<protein>
    <recommendedName>
        <fullName evidence="4">Flagellar assembly factor FliW</fullName>
    </recommendedName>
</protein>
<keyword evidence="4" id="KW-0143">Chaperone</keyword>
<proteinExistence type="inferred from homology"/>
<keyword evidence="5" id="KW-0966">Cell projection</keyword>
<accession>A0A160IQ70</accession>
<name>A0A160IQ70_9BACL</name>
<reference evidence="5 6" key="1">
    <citation type="submission" date="2016-04" db="EMBL/GenBank/DDBJ databases">
        <title>Complete genome sequence of Fictibacillus phosphorivorans G25-29, a strain toxic to nematodes.</title>
        <authorList>
            <person name="Zheng Z."/>
        </authorList>
    </citation>
    <scope>NUCLEOTIDE SEQUENCE [LARGE SCALE GENOMIC DNA]</scope>
    <source>
        <strain evidence="5 6">G25-29</strain>
    </source>
</reference>
<dbReference type="EMBL" id="CP015378">
    <property type="protein sequence ID" value="ANC78598.1"/>
    <property type="molecule type" value="Genomic_DNA"/>
</dbReference>
<dbReference type="Pfam" id="PF02623">
    <property type="entry name" value="FliW"/>
    <property type="match status" value="1"/>
</dbReference>
<dbReference type="Gene3D" id="2.30.290.10">
    <property type="entry name" value="BH3618-like"/>
    <property type="match status" value="1"/>
</dbReference>
<organism evidence="5 6">
    <name type="scientific">Fictibacillus phosphorivorans</name>
    <dbReference type="NCBI Taxonomy" id="1221500"/>
    <lineage>
        <taxon>Bacteria</taxon>
        <taxon>Bacillati</taxon>
        <taxon>Bacillota</taxon>
        <taxon>Bacilli</taxon>
        <taxon>Bacillales</taxon>
        <taxon>Fictibacillaceae</taxon>
        <taxon>Fictibacillus</taxon>
    </lineage>
</organism>
<dbReference type="PANTHER" id="PTHR39190:SF1">
    <property type="entry name" value="FLAGELLAR ASSEMBLY FACTOR FLIW"/>
    <property type="match status" value="1"/>
</dbReference>
<dbReference type="InterPro" id="IPR024046">
    <property type="entry name" value="Flagellar_assmbl_FliW_dom_sf"/>
</dbReference>
<dbReference type="GO" id="GO:0006417">
    <property type="term" value="P:regulation of translation"/>
    <property type="evidence" value="ECO:0007669"/>
    <property type="project" value="UniProtKB-KW"/>
</dbReference>
<comment type="subcellular location">
    <subcellularLocation>
        <location evidence="4">Cytoplasm</location>
    </subcellularLocation>
</comment>
<evidence type="ECO:0000256" key="1">
    <source>
        <dbReference type="ARBA" id="ARBA00022490"/>
    </source>
</evidence>
<dbReference type="AlphaFoldDB" id="A0A160IQ70"/>
<dbReference type="HAMAP" id="MF_01185">
    <property type="entry name" value="FliW"/>
    <property type="match status" value="1"/>
</dbReference>
<dbReference type="GO" id="GO:0005737">
    <property type="term" value="C:cytoplasm"/>
    <property type="evidence" value="ECO:0007669"/>
    <property type="project" value="UniProtKB-SubCell"/>
</dbReference>
<dbReference type="KEGG" id="fpn:ABE65_018065"/>
<dbReference type="Proteomes" id="UP000076623">
    <property type="component" value="Chromosome"/>
</dbReference>
<comment type="subunit">
    <text evidence="4">Interacts with translational regulator CsrA and flagellin(s).</text>
</comment>
<dbReference type="RefSeq" id="WP_066398002.1">
    <property type="nucleotide sequence ID" value="NZ_CP015378.1"/>
</dbReference>
<keyword evidence="5" id="KW-0282">Flagellum</keyword>
<keyword evidence="3 4" id="KW-0810">Translation regulation</keyword>
<keyword evidence="5" id="KW-0969">Cilium</keyword>
<dbReference type="GO" id="GO:0044780">
    <property type="term" value="P:bacterial-type flagellum assembly"/>
    <property type="evidence" value="ECO:0007669"/>
    <property type="project" value="UniProtKB-UniRule"/>
</dbReference>